<organism evidence="3 4">
    <name type="scientific">Simkania negevensis (strain ATCC VR-1471 / DSM 27360 / Z)</name>
    <dbReference type="NCBI Taxonomy" id="331113"/>
    <lineage>
        <taxon>Bacteria</taxon>
        <taxon>Pseudomonadati</taxon>
        <taxon>Chlamydiota</taxon>
        <taxon>Chlamydiia</taxon>
        <taxon>Parachlamydiales</taxon>
        <taxon>Simkaniaceae</taxon>
        <taxon>Simkania</taxon>
    </lineage>
</organism>
<dbReference type="AlphaFoldDB" id="F8L3I3"/>
<reference key="1">
    <citation type="journal article" date="2011" name="Mol. Biol. Evol.">
        <title>Unity in variety -- the pan-genome of the Chlamydiae.</title>
        <authorList>
            <person name="Collingro A."/>
            <person name="Tischler P."/>
            <person name="Weinmaier T."/>
            <person name="Penz T."/>
            <person name="Heinz E."/>
            <person name="Brunham R.C."/>
            <person name="Read T.D."/>
            <person name="Bavoil P.M."/>
            <person name="Sachse K."/>
            <person name="Kahane S."/>
            <person name="Friedman M.G."/>
            <person name="Rattei T."/>
            <person name="Myers G.S.A."/>
            <person name="Horn M."/>
        </authorList>
    </citation>
    <scope>NUCLEOTIDE SEQUENCE</scope>
    <source>
        <strain>Z</strain>
    </source>
</reference>
<feature type="compositionally biased region" description="Low complexity" evidence="1">
    <location>
        <begin position="1"/>
        <end position="10"/>
    </location>
</feature>
<dbReference type="STRING" id="331113.SNE_A19650"/>
<dbReference type="HOGENOM" id="CLU_414979_0_0_0"/>
<evidence type="ECO:0000313" key="4">
    <source>
        <dbReference type="Proteomes" id="UP000000496"/>
    </source>
</evidence>
<keyword evidence="2" id="KW-0812">Transmembrane</keyword>
<evidence type="ECO:0000313" key="3">
    <source>
        <dbReference type="EMBL" id="CCB89842.1"/>
    </source>
</evidence>
<keyword evidence="2" id="KW-1133">Transmembrane helix</keyword>
<dbReference type="EMBL" id="FR872582">
    <property type="protein sequence ID" value="CCB89842.1"/>
    <property type="molecule type" value="Genomic_DNA"/>
</dbReference>
<keyword evidence="2" id="KW-0472">Membrane</keyword>
<sequence length="661" mass="69921">MSSSNNVSNGSGNGTISQSQYEKMVAEIEASERNNEKYLQQEQQLLKQIEDVEKDEYSQEQWIKDHDHWYDKVASWFTDAIDEHKSQEAADKAELSVLQGQLASLEKKINDATEAQFAMPIEMLNLQVQKLFKEVASSGGITQKLLEDVMQVMTEVMALVQMILAQTDNNKGNQESRISKVNVMQYQLANDNTRTQLNEYISALHTASILKIVSDVVKAVVCVAAIVIAAATGGACAVFVAVIIAALVMSGATDKLTEAIANKLKEDGLSSGLAKVLSDVIVTAIMVVGTLGVGALSAIAEGVATEVISSVLENVVSAVADDVATSVTEDVVEDVMETLGENVTQSVEEAATNAAKTVARDVGTAAGKAALRSAIRDVLRQALVSTIKQVVTTSGREALTETVQSAVKEAVQSAVADATESITEAATQAAVKTIAEEPASAISSAVDSISESATASATDESDSAFSRVMSNAKDSVNWGKAAVNGVGTGIIGTNLLSDSLGAILQAIYGKDVKKKEWYQIVMSIVQVIQDILAVALMAKFGGDFMNSSSEDGILAKLGNMDNLQKGASAAASLGEAAMGITQMIQGGITNKEADLTRNLGQDKDAILIINQLIEDMNQLVKDQQQHQSTELNDEINNTLKTDNSLNQAAQSYANALASTAV</sequence>
<reference evidence="3 4" key="2">
    <citation type="journal article" date="2011" name="Mol. Biol. Evol.">
        <title>Unity in variety--the pan-genome of the Chlamydiae.</title>
        <authorList>
            <person name="Collingro A."/>
            <person name="Tischler P."/>
            <person name="Weinmaier T."/>
            <person name="Penz T."/>
            <person name="Heinz E."/>
            <person name="Brunham R.C."/>
            <person name="Read T.D."/>
            <person name="Bavoil P.M."/>
            <person name="Sachse K."/>
            <person name="Kahane S."/>
            <person name="Friedman M.G."/>
            <person name="Rattei T."/>
            <person name="Myers G.S."/>
            <person name="Horn M."/>
        </authorList>
    </citation>
    <scope>NUCLEOTIDE SEQUENCE [LARGE SCALE GENOMIC DNA]</scope>
    <source>
        <strain evidence="4">ATCC VR-1471 / Z</strain>
    </source>
</reference>
<dbReference type="KEGG" id="sng:SNE_A19650"/>
<protein>
    <submittedName>
        <fullName evidence="3">Uncharacterized protein</fullName>
    </submittedName>
</protein>
<name>F8L3I3_SIMNZ</name>
<feature type="transmembrane region" description="Helical" evidence="2">
    <location>
        <begin position="223"/>
        <end position="248"/>
    </location>
</feature>
<evidence type="ECO:0000256" key="1">
    <source>
        <dbReference type="SAM" id="MobiDB-lite"/>
    </source>
</evidence>
<gene>
    <name evidence="3" type="ordered locus">SNE_A19650</name>
</gene>
<evidence type="ECO:0000256" key="2">
    <source>
        <dbReference type="SAM" id="Phobius"/>
    </source>
</evidence>
<accession>F8L3I3</accession>
<keyword evidence="4" id="KW-1185">Reference proteome</keyword>
<feature type="region of interest" description="Disordered" evidence="1">
    <location>
        <begin position="1"/>
        <end position="22"/>
    </location>
</feature>
<proteinExistence type="predicted"/>
<dbReference type="Proteomes" id="UP000000496">
    <property type="component" value="Chromosome gsn.131"/>
</dbReference>